<comment type="similarity">
    <text evidence="3">Belongs to the epsin family.</text>
</comment>
<comment type="caution">
    <text evidence="8">The sequence shown here is derived from an EMBL/GenBank/DDBJ whole genome shotgun (WGS) entry which is preliminary data.</text>
</comment>
<dbReference type="OrthoDB" id="4033880at2759"/>
<dbReference type="AlphaFoldDB" id="A0A0K9PQZ3"/>
<dbReference type="FunFam" id="1.25.40.90:FF:000006">
    <property type="entry name" value="Clathrin interactor 1"/>
    <property type="match status" value="1"/>
</dbReference>
<dbReference type="Gene3D" id="1.25.40.90">
    <property type="match status" value="1"/>
</dbReference>
<dbReference type="CDD" id="cd03571">
    <property type="entry name" value="ENTH"/>
    <property type="match status" value="1"/>
</dbReference>
<dbReference type="EMBL" id="LFYR01000725">
    <property type="protein sequence ID" value="KMZ70622.1"/>
    <property type="molecule type" value="Genomic_DNA"/>
</dbReference>
<protein>
    <submittedName>
        <fullName evidence="8">Clathrin interactor EPSIN 1</fullName>
    </submittedName>
</protein>
<dbReference type="InterPro" id="IPR008942">
    <property type="entry name" value="ENTH_VHS"/>
</dbReference>
<dbReference type="SUPFAM" id="SSF48464">
    <property type="entry name" value="ENTH/VHS domain"/>
    <property type="match status" value="1"/>
</dbReference>
<feature type="compositionally biased region" description="Basic and acidic residues" evidence="6">
    <location>
        <begin position="227"/>
        <end position="237"/>
    </location>
</feature>
<sequence>MDFMKVFDQTVRDIKREVNLRVLKVPEIEQKVLDATSNEPWGPHGADLSELARETKKFSQCELIMNVLWTRLSETGANWRHVYKALTIIEYLLANGSERAVDEIIEHSFKIASLSSFEYVEPNLKDMGINVRKKSETISDLLTDREKIKAVREKAATTRDKYFGLSSSGVTNMSSSGSINSSSFGGGYGGFSDSKGGEMYKDSYTDYADIHEKRKDRNATYNGRNISKKETTRRSREQSSSNSSKALTDQNPLGSSVKNIGKDDFDDFNPRGLSTTESAPASVKQVDLFGDSLIGDLMDAPTSFPTEPTHSAPTEVDLFADASFISAPPNAAVPADFHVQDNVDLFGNQSDSPASFPTKMDPFAIPIPKAPMVSSPTNTFSFNDPLVAKPPHSGTTNANSFDPFAVNPLQSDPISAESFDPFVVKSPQSDLTSAGSFDPFSVKPSESSTTDAKIVDPFSTVPINSFEESDVFGEFSSNNNTINSKSSQKPVNDVIGNPNQNGSSKLQTKKDHFQVKSGIWADSLSRGLIDLNIAAPKTTSLSVGVLSGLGDISDEKEKSGLSSSFYMGRAMGTGKGLGTSGFPSMETGSGVGSSFLDLGQQEEFGSFK</sequence>
<dbReference type="OMA" id="WRQIYKG"/>
<dbReference type="PROSITE" id="PS50942">
    <property type="entry name" value="ENTH"/>
    <property type="match status" value="1"/>
</dbReference>
<dbReference type="GO" id="GO:0030276">
    <property type="term" value="F:clathrin binding"/>
    <property type="evidence" value="ECO:0000318"/>
    <property type="project" value="GO_Central"/>
</dbReference>
<evidence type="ECO:0000256" key="2">
    <source>
        <dbReference type="ARBA" id="ARBA00004555"/>
    </source>
</evidence>
<feature type="domain" description="ENTH" evidence="7">
    <location>
        <begin position="20"/>
        <end position="152"/>
    </location>
</feature>
<gene>
    <name evidence="8" type="ORF">ZOSMA_198G00240</name>
</gene>
<keyword evidence="5" id="KW-0968">Cytoplasmic vesicle</keyword>
<name>A0A0K9PQZ3_ZOSMR</name>
<evidence type="ECO:0000256" key="5">
    <source>
        <dbReference type="ARBA" id="ARBA00023329"/>
    </source>
</evidence>
<evidence type="ECO:0000256" key="6">
    <source>
        <dbReference type="SAM" id="MobiDB-lite"/>
    </source>
</evidence>
<feature type="compositionally biased region" description="Polar residues" evidence="6">
    <location>
        <begin position="245"/>
        <end position="258"/>
    </location>
</feature>
<dbReference type="STRING" id="29655.A0A0K9PQZ3"/>
<keyword evidence="9" id="KW-1185">Reference proteome</keyword>
<dbReference type="SMART" id="SM00273">
    <property type="entry name" value="ENTH"/>
    <property type="match status" value="1"/>
</dbReference>
<dbReference type="GO" id="GO:0005886">
    <property type="term" value="C:plasma membrane"/>
    <property type="evidence" value="ECO:0000318"/>
    <property type="project" value="GO_Central"/>
</dbReference>
<dbReference type="GO" id="GO:0005794">
    <property type="term" value="C:Golgi apparatus"/>
    <property type="evidence" value="ECO:0007669"/>
    <property type="project" value="UniProtKB-SubCell"/>
</dbReference>
<dbReference type="GO" id="GO:0006897">
    <property type="term" value="P:endocytosis"/>
    <property type="evidence" value="ECO:0000318"/>
    <property type="project" value="GO_Central"/>
</dbReference>
<dbReference type="Proteomes" id="UP000036987">
    <property type="component" value="Unassembled WGS sequence"/>
</dbReference>
<evidence type="ECO:0000313" key="9">
    <source>
        <dbReference type="Proteomes" id="UP000036987"/>
    </source>
</evidence>
<evidence type="ECO:0000256" key="4">
    <source>
        <dbReference type="ARBA" id="ARBA00023034"/>
    </source>
</evidence>
<proteinExistence type="inferred from homology"/>
<feature type="region of interest" description="Disordered" evidence="6">
    <location>
        <begin position="482"/>
        <end position="507"/>
    </location>
</feature>
<comment type="subcellular location">
    <subcellularLocation>
        <location evidence="1">Cytoplasmic vesicle</location>
        <location evidence="1">Clathrin-coated vesicle</location>
    </subcellularLocation>
    <subcellularLocation>
        <location evidence="2">Golgi apparatus</location>
    </subcellularLocation>
</comment>
<evidence type="ECO:0000259" key="7">
    <source>
        <dbReference type="PROSITE" id="PS50942"/>
    </source>
</evidence>
<reference evidence="9" key="1">
    <citation type="journal article" date="2016" name="Nature">
        <title>The genome of the seagrass Zostera marina reveals angiosperm adaptation to the sea.</title>
        <authorList>
            <person name="Olsen J.L."/>
            <person name="Rouze P."/>
            <person name="Verhelst B."/>
            <person name="Lin Y.-C."/>
            <person name="Bayer T."/>
            <person name="Collen J."/>
            <person name="Dattolo E."/>
            <person name="De Paoli E."/>
            <person name="Dittami S."/>
            <person name="Maumus F."/>
            <person name="Michel G."/>
            <person name="Kersting A."/>
            <person name="Lauritano C."/>
            <person name="Lohaus R."/>
            <person name="Toepel M."/>
            <person name="Tonon T."/>
            <person name="Vanneste K."/>
            <person name="Amirebrahimi M."/>
            <person name="Brakel J."/>
            <person name="Bostroem C."/>
            <person name="Chovatia M."/>
            <person name="Grimwood J."/>
            <person name="Jenkins J.W."/>
            <person name="Jueterbock A."/>
            <person name="Mraz A."/>
            <person name="Stam W.T."/>
            <person name="Tice H."/>
            <person name="Bornberg-Bauer E."/>
            <person name="Green P.J."/>
            <person name="Pearson G.A."/>
            <person name="Procaccini G."/>
            <person name="Duarte C.M."/>
            <person name="Schmutz J."/>
            <person name="Reusch T.B.H."/>
            <person name="Van de Peer Y."/>
        </authorList>
    </citation>
    <scope>NUCLEOTIDE SEQUENCE [LARGE SCALE GENOMIC DNA]</scope>
    <source>
        <strain evidence="9">cv. Finnish</strain>
    </source>
</reference>
<dbReference type="GO" id="GO:0005768">
    <property type="term" value="C:endosome"/>
    <property type="evidence" value="ECO:0000318"/>
    <property type="project" value="GO_Central"/>
</dbReference>
<dbReference type="PANTHER" id="PTHR12276:SF45">
    <property type="entry name" value="CLATHRIN INTERACTOR 1"/>
    <property type="match status" value="1"/>
</dbReference>
<feature type="compositionally biased region" description="Polar residues" evidence="6">
    <location>
        <begin position="497"/>
        <end position="506"/>
    </location>
</feature>
<evidence type="ECO:0000256" key="1">
    <source>
        <dbReference type="ARBA" id="ARBA00004132"/>
    </source>
</evidence>
<dbReference type="GO" id="GO:0005543">
    <property type="term" value="F:phospholipid binding"/>
    <property type="evidence" value="ECO:0000318"/>
    <property type="project" value="GO_Central"/>
</dbReference>
<accession>A0A0K9PQZ3</accession>
<keyword evidence="4" id="KW-0333">Golgi apparatus</keyword>
<dbReference type="GO" id="GO:0030125">
    <property type="term" value="C:clathrin vesicle coat"/>
    <property type="evidence" value="ECO:0000318"/>
    <property type="project" value="GO_Central"/>
</dbReference>
<evidence type="ECO:0000313" key="8">
    <source>
        <dbReference type="EMBL" id="KMZ70622.1"/>
    </source>
</evidence>
<dbReference type="Pfam" id="PF01417">
    <property type="entry name" value="ENTH"/>
    <property type="match status" value="1"/>
</dbReference>
<evidence type="ECO:0000256" key="3">
    <source>
        <dbReference type="ARBA" id="ARBA00010130"/>
    </source>
</evidence>
<dbReference type="PANTHER" id="PTHR12276">
    <property type="entry name" value="EPSIN/ENT-RELATED"/>
    <property type="match status" value="1"/>
</dbReference>
<feature type="region of interest" description="Disordered" evidence="6">
    <location>
        <begin position="215"/>
        <end position="279"/>
    </location>
</feature>
<organism evidence="8 9">
    <name type="scientific">Zostera marina</name>
    <name type="common">Eelgrass</name>
    <dbReference type="NCBI Taxonomy" id="29655"/>
    <lineage>
        <taxon>Eukaryota</taxon>
        <taxon>Viridiplantae</taxon>
        <taxon>Streptophyta</taxon>
        <taxon>Embryophyta</taxon>
        <taxon>Tracheophyta</taxon>
        <taxon>Spermatophyta</taxon>
        <taxon>Magnoliopsida</taxon>
        <taxon>Liliopsida</taxon>
        <taxon>Zosteraceae</taxon>
        <taxon>Zostera</taxon>
    </lineage>
</organism>
<dbReference type="InterPro" id="IPR013809">
    <property type="entry name" value="ENTH"/>
</dbReference>